<dbReference type="Proteomes" id="UP000515135">
    <property type="component" value="Unplaced"/>
</dbReference>
<organism evidence="7 8">
    <name type="scientific">Branchiostoma belcheri</name>
    <name type="common">Amphioxus</name>
    <dbReference type="NCBI Taxonomy" id="7741"/>
    <lineage>
        <taxon>Eukaryota</taxon>
        <taxon>Metazoa</taxon>
        <taxon>Chordata</taxon>
        <taxon>Cephalochordata</taxon>
        <taxon>Leptocardii</taxon>
        <taxon>Amphioxiformes</taxon>
        <taxon>Branchiostomatidae</taxon>
        <taxon>Branchiostoma</taxon>
    </lineage>
</organism>
<sequence>MAPAVSNVNGHETLSPAEVPQQARSSTGDQTENEVLRLVETLKNMIEEEDRAAESEWGGSVDEPVEEALEGVRQVSGGCPGWTDWYDRDDPSYSGDWEYLSSLHREKPGQICAKPSGIQARVKGTNTPASQTGQKFHFFDPQVGFVCRNEDQDGNNKCKDYEARFWCP</sequence>
<dbReference type="InterPro" id="IPR025155">
    <property type="entry name" value="WxxW_domain"/>
</dbReference>
<protein>
    <submittedName>
        <fullName evidence="8">Cartilage intermediate layer protein 1-like</fullName>
    </submittedName>
</protein>
<keyword evidence="3" id="KW-0732">Signal</keyword>
<dbReference type="InterPro" id="IPR039675">
    <property type="entry name" value="CILP1/CILP2"/>
</dbReference>
<dbReference type="GO" id="GO:0005576">
    <property type="term" value="C:extracellular region"/>
    <property type="evidence" value="ECO:0007669"/>
    <property type="project" value="UniProtKB-SubCell"/>
</dbReference>
<dbReference type="KEGG" id="bbel:109471318"/>
<accession>A0A6P4Z507</accession>
<keyword evidence="4" id="KW-0325">Glycoprotein</keyword>
<evidence type="ECO:0000256" key="3">
    <source>
        <dbReference type="ARBA" id="ARBA00022729"/>
    </source>
</evidence>
<evidence type="ECO:0000256" key="4">
    <source>
        <dbReference type="ARBA" id="ARBA00023180"/>
    </source>
</evidence>
<dbReference type="Pfam" id="PF13330">
    <property type="entry name" value="Mucin2_WxxW"/>
    <property type="match status" value="1"/>
</dbReference>
<dbReference type="AlphaFoldDB" id="A0A6P4Z507"/>
<dbReference type="GeneID" id="109471318"/>
<name>A0A6P4Z507_BRABE</name>
<reference evidence="8" key="1">
    <citation type="submission" date="2025-08" db="UniProtKB">
        <authorList>
            <consortium name="RefSeq"/>
        </authorList>
    </citation>
    <scope>IDENTIFICATION</scope>
    <source>
        <tissue evidence="8">Gonad</tissue>
    </source>
</reference>
<evidence type="ECO:0000256" key="5">
    <source>
        <dbReference type="SAM" id="MobiDB-lite"/>
    </source>
</evidence>
<feature type="region of interest" description="Disordered" evidence="5">
    <location>
        <begin position="1"/>
        <end position="34"/>
    </location>
</feature>
<proteinExistence type="predicted"/>
<evidence type="ECO:0000259" key="6">
    <source>
        <dbReference type="Pfam" id="PF13330"/>
    </source>
</evidence>
<gene>
    <name evidence="8" type="primary">LOC109471318</name>
</gene>
<dbReference type="PANTHER" id="PTHR15031:SF4">
    <property type="entry name" value="CARTILAGE INTERMEDIATE LAYER PROTEIN 1"/>
    <property type="match status" value="1"/>
</dbReference>
<evidence type="ECO:0000313" key="8">
    <source>
        <dbReference type="RefSeq" id="XP_019626167.1"/>
    </source>
</evidence>
<dbReference type="PANTHER" id="PTHR15031">
    <property type="entry name" value="CARTILAGE INTERMEDIATE LAYER PROTEIN CLIP"/>
    <property type="match status" value="1"/>
</dbReference>
<evidence type="ECO:0000313" key="7">
    <source>
        <dbReference type="Proteomes" id="UP000515135"/>
    </source>
</evidence>
<feature type="domain" description="WxxW" evidence="6">
    <location>
        <begin position="82"/>
        <end position="167"/>
    </location>
</feature>
<dbReference type="OrthoDB" id="6049857at2759"/>
<keyword evidence="2" id="KW-0964">Secreted</keyword>
<dbReference type="RefSeq" id="XP_019626167.1">
    <property type="nucleotide sequence ID" value="XM_019770608.1"/>
</dbReference>
<evidence type="ECO:0000256" key="2">
    <source>
        <dbReference type="ARBA" id="ARBA00022525"/>
    </source>
</evidence>
<evidence type="ECO:0000256" key="1">
    <source>
        <dbReference type="ARBA" id="ARBA00004613"/>
    </source>
</evidence>
<keyword evidence="7" id="KW-1185">Reference proteome</keyword>
<comment type="subcellular location">
    <subcellularLocation>
        <location evidence="1">Secreted</location>
    </subcellularLocation>
</comment>
<feature type="compositionally biased region" description="Polar residues" evidence="5">
    <location>
        <begin position="1"/>
        <end position="12"/>
    </location>
</feature>